<dbReference type="STRING" id="76936.BN2458_PEG1954"/>
<dbReference type="Gene3D" id="3.30.70.1450">
    <property type="entry name" value="Regulator of K+ conductance, C-terminal domain"/>
    <property type="match status" value="1"/>
</dbReference>
<evidence type="ECO:0000259" key="2">
    <source>
        <dbReference type="PROSITE" id="PS51202"/>
    </source>
</evidence>
<dbReference type="EMBL" id="JRPF02000003">
    <property type="protein sequence ID" value="TLD78839.1"/>
    <property type="molecule type" value="Genomic_DNA"/>
</dbReference>
<evidence type="ECO:0000313" key="6">
    <source>
        <dbReference type="Proteomes" id="UP000064525"/>
    </source>
</evidence>
<dbReference type="PANTHER" id="PTHR43833">
    <property type="entry name" value="POTASSIUM CHANNEL PROTEIN 2-RELATED-RELATED"/>
    <property type="match status" value="1"/>
</dbReference>
<dbReference type="AlphaFoldDB" id="A0A099UEV9"/>
<dbReference type="InterPro" id="IPR036721">
    <property type="entry name" value="RCK_C_sf"/>
</dbReference>
<evidence type="ECO:0000313" key="4">
    <source>
        <dbReference type="EMBL" id="TLD78839.1"/>
    </source>
</evidence>
<feature type="transmembrane region" description="Helical" evidence="1">
    <location>
        <begin position="34"/>
        <end position="53"/>
    </location>
</feature>
<name>A0A099UEV9_9HELI</name>
<keyword evidence="1" id="KW-1133">Transmembrane helix</keyword>
<dbReference type="PATRIC" id="fig|76936.10.peg.1903"/>
<feature type="domain" description="RCK C-terminal" evidence="2">
    <location>
        <begin position="280"/>
        <end position="365"/>
    </location>
</feature>
<keyword evidence="5" id="KW-1185">Reference proteome</keyword>
<keyword evidence="3" id="KW-0407">Ion channel</keyword>
<dbReference type="KEGG" id="hty:BN2458_PEG1954"/>
<accession>A0A099UEV9</accession>
<dbReference type="SUPFAM" id="SSF116726">
    <property type="entry name" value="TrkA C-terminal domain-like"/>
    <property type="match status" value="1"/>
</dbReference>
<dbReference type="Pfam" id="PF02254">
    <property type="entry name" value="TrkA_N"/>
    <property type="match status" value="1"/>
</dbReference>
<dbReference type="Proteomes" id="UP000029925">
    <property type="component" value="Unassembled WGS sequence"/>
</dbReference>
<protein>
    <submittedName>
        <fullName evidence="3">Potassium channel protein</fullName>
    </submittedName>
</protein>
<dbReference type="InterPro" id="IPR050721">
    <property type="entry name" value="Trk_Ktr_HKT_K-transport"/>
</dbReference>
<dbReference type="GO" id="GO:0008324">
    <property type="term" value="F:monoatomic cation transmembrane transporter activity"/>
    <property type="evidence" value="ECO:0007669"/>
    <property type="project" value="InterPro"/>
</dbReference>
<proteinExistence type="predicted"/>
<dbReference type="SUPFAM" id="SSF81324">
    <property type="entry name" value="Voltage-gated potassium channels"/>
    <property type="match status" value="1"/>
</dbReference>
<reference evidence="6" key="2">
    <citation type="submission" date="2015-11" db="EMBL/GenBank/DDBJ databases">
        <authorList>
            <person name="Anvar S.Y."/>
        </authorList>
    </citation>
    <scope>NUCLEOTIDE SEQUENCE [LARGE SCALE GENOMIC DNA]</scope>
</reference>
<dbReference type="InterPro" id="IPR006037">
    <property type="entry name" value="RCK_C"/>
</dbReference>
<evidence type="ECO:0000256" key="1">
    <source>
        <dbReference type="SAM" id="Phobius"/>
    </source>
</evidence>
<dbReference type="PANTHER" id="PTHR43833:SF9">
    <property type="entry name" value="POTASSIUM CHANNEL PROTEIN YUGO-RELATED"/>
    <property type="match status" value="1"/>
</dbReference>
<evidence type="ECO:0000313" key="5">
    <source>
        <dbReference type="Proteomes" id="UP000029925"/>
    </source>
</evidence>
<organism evidence="3 6">
    <name type="scientific">Helicobacter typhlonius</name>
    <dbReference type="NCBI Taxonomy" id="76936"/>
    <lineage>
        <taxon>Bacteria</taxon>
        <taxon>Pseudomonadati</taxon>
        <taxon>Campylobacterota</taxon>
        <taxon>Epsilonproteobacteria</taxon>
        <taxon>Campylobacterales</taxon>
        <taxon>Helicobacteraceae</taxon>
        <taxon>Helicobacter</taxon>
    </lineage>
</organism>
<gene>
    <name evidence="3" type="ORF">BN2458_PEG1954</name>
    <name evidence="4" type="ORF">LS75_003535</name>
</gene>
<dbReference type="OrthoDB" id="9781411at2"/>
<dbReference type="RefSeq" id="WP_034343521.1">
    <property type="nucleotide sequence ID" value="NZ_CAMTKE010000002.1"/>
</dbReference>
<sequence length="375" mass="42858">MFLKVKKFLNWGNRPKPDISLSGELYEQLKPFRLPFILVQLFILFGTLGYLILEDYDLMHAFFQASYTFTNTGFGSLNEDTFNTITIIFTVLLMIGGAGVVTFSVAFIMGVVNNGVLIALIKEQKMVYKIARLQNHYVICYHNEFTMQLAQQFLKSHIPFVVVDNAPDFEIQAKKHKYPHYIVDDPHTHIAMLKSHLSSAKGIVSFSKNAADNITMVVSARLFEEELKRKPYYIIATANSEEESQKLKKLSCDSVISAPKLMAQRISAMAVRPDMENLLERFLYRHDTPLDLEEIIVPKYSWLVLRKLKEAHFRDITNVSVVGLTQKDGTYITMPNGNTIVSSECKLLVIGSGDNIRDTKRLIMKKQKPREVDYV</sequence>
<dbReference type="PROSITE" id="PS51202">
    <property type="entry name" value="RCK_C"/>
    <property type="match status" value="1"/>
</dbReference>
<evidence type="ECO:0000313" key="3">
    <source>
        <dbReference type="EMBL" id="CUU40837.1"/>
    </source>
</evidence>
<dbReference type="InterPro" id="IPR003148">
    <property type="entry name" value="RCK_N"/>
</dbReference>
<keyword evidence="3" id="KW-0406">Ion transport</keyword>
<dbReference type="EMBL" id="LN907858">
    <property type="protein sequence ID" value="CUU40837.1"/>
    <property type="molecule type" value="Genomic_DNA"/>
</dbReference>
<dbReference type="SUPFAM" id="SSF51735">
    <property type="entry name" value="NAD(P)-binding Rossmann-fold domains"/>
    <property type="match status" value="1"/>
</dbReference>
<dbReference type="InterPro" id="IPR036291">
    <property type="entry name" value="NAD(P)-bd_dom_sf"/>
</dbReference>
<dbReference type="GO" id="GO:0006813">
    <property type="term" value="P:potassium ion transport"/>
    <property type="evidence" value="ECO:0007669"/>
    <property type="project" value="InterPro"/>
</dbReference>
<dbReference type="Gene3D" id="1.10.287.70">
    <property type="match status" value="1"/>
</dbReference>
<dbReference type="Gene3D" id="3.40.50.720">
    <property type="entry name" value="NAD(P)-binding Rossmann-like Domain"/>
    <property type="match status" value="1"/>
</dbReference>
<keyword evidence="3" id="KW-0813">Transport</keyword>
<dbReference type="Pfam" id="PF02080">
    <property type="entry name" value="TrkA_C"/>
    <property type="match status" value="1"/>
</dbReference>
<keyword evidence="1" id="KW-0812">Transmembrane</keyword>
<feature type="transmembrane region" description="Helical" evidence="1">
    <location>
        <begin position="87"/>
        <end position="120"/>
    </location>
</feature>
<reference evidence="3" key="3">
    <citation type="submission" date="2015-11" db="EMBL/GenBank/DDBJ databases">
        <authorList>
            <person name="Zhang Y."/>
            <person name="Guo Z."/>
        </authorList>
    </citation>
    <scope>NUCLEOTIDE SEQUENCE</scope>
    <source>
        <strain evidence="3">1</strain>
    </source>
</reference>
<dbReference type="GeneID" id="78152069"/>
<keyword evidence="1" id="KW-0472">Membrane</keyword>
<reference evidence="4 5" key="1">
    <citation type="journal article" date="2014" name="Genome Announc.">
        <title>Draft genome sequences of eight enterohepatic helicobacter species isolated from both laboratory and wild rodents.</title>
        <authorList>
            <person name="Sheh A."/>
            <person name="Shen Z."/>
            <person name="Fox J.G."/>
        </authorList>
    </citation>
    <scope>NUCLEOTIDE SEQUENCE [LARGE SCALE GENOMIC DNA]</scope>
    <source>
        <strain evidence="4 5">MIT 98-6810</strain>
    </source>
</reference>
<dbReference type="Proteomes" id="UP000064525">
    <property type="component" value="Chromosome I"/>
</dbReference>